<dbReference type="STRING" id="1401685.P857_130"/>
<name>W2UYV1_9RICK</name>
<proteinExistence type="predicted"/>
<accession>W2UYV1</accession>
<dbReference type="AlphaFoldDB" id="W2UYV1"/>
<organism evidence="1 2">
    <name type="scientific">Candidatus Xenolissoclinum pacificiensis L6</name>
    <dbReference type="NCBI Taxonomy" id="1401685"/>
    <lineage>
        <taxon>Bacteria</taxon>
        <taxon>Pseudomonadati</taxon>
        <taxon>Pseudomonadota</taxon>
        <taxon>Alphaproteobacteria</taxon>
        <taxon>Rickettsiales</taxon>
        <taxon>Anaplasmataceae</taxon>
        <taxon>Candidatus Xenolissoclinum</taxon>
    </lineage>
</organism>
<gene>
    <name evidence="1" type="ORF">P857_130</name>
</gene>
<protein>
    <submittedName>
        <fullName evidence="1">Uncharacterized protein</fullName>
    </submittedName>
</protein>
<dbReference type="Proteomes" id="UP000018951">
    <property type="component" value="Unassembled WGS sequence"/>
</dbReference>
<reference evidence="1 2" key="1">
    <citation type="journal article" date="2013" name="PLoS ONE">
        <title>Bacterial endosymbiosis in a chordate host: long-term co-evolution and conservation of secondary metabolism.</title>
        <authorList>
            <person name="Kwan J.C."/>
            <person name="Schmidt E.W."/>
        </authorList>
    </citation>
    <scope>NUCLEOTIDE SEQUENCE [LARGE SCALE GENOMIC DNA]</scope>
    <source>
        <strain evidence="2">L6</strain>
    </source>
</reference>
<keyword evidence="2" id="KW-1185">Reference proteome</keyword>
<dbReference type="EMBL" id="AXCJ01000009">
    <property type="protein sequence ID" value="ETO91055.1"/>
    <property type="molecule type" value="Genomic_DNA"/>
</dbReference>
<evidence type="ECO:0000313" key="2">
    <source>
        <dbReference type="Proteomes" id="UP000018951"/>
    </source>
</evidence>
<comment type="caution">
    <text evidence="1">The sequence shown here is derived from an EMBL/GenBank/DDBJ whole genome shotgun (WGS) entry which is preliminary data.</text>
</comment>
<sequence>MKEYNTENTYVTPQHIQGLYNSKIPIWKFTPHKQPLYSSQDKESILESFIQHVLVKLMLLQKNIPYDPCYLNVPPQTSCDMISTIINYYSEIYLINDKTDNSIHRASVRNNSLKQYIQDHNNSRIIDDALSKTNALRRIIEKIPILRVKLEHDTIRRFLLNPNILLDSFDIFPPHVIPHLFSLNIYLDLLNNTKHAKHRINLIDEQEHLRIRSLVNYCNRIHNTAQNNTGNIQEVFNNLIIIRCAKDIVLHFKDMVLLSQQDLFLNADRFNMYNKNINRAVQQSNEKVRTFLRIRTNHDLNIVNTSIYIKRVCKIINSLYNIQHENNVQLQRIIQKYSSVNID</sequence>
<evidence type="ECO:0000313" key="1">
    <source>
        <dbReference type="EMBL" id="ETO91055.1"/>
    </source>
</evidence>